<feature type="compositionally biased region" description="Basic and acidic residues" evidence="4">
    <location>
        <begin position="139"/>
        <end position="153"/>
    </location>
</feature>
<dbReference type="KEGG" id="fuv:JR347_05425"/>
<keyword evidence="2 3" id="KW-0687">Ribonucleoprotein</keyword>
<feature type="compositionally biased region" description="Low complexity" evidence="4">
    <location>
        <begin position="154"/>
        <end position="163"/>
    </location>
</feature>
<dbReference type="GO" id="GO:0006412">
    <property type="term" value="P:translation"/>
    <property type="evidence" value="ECO:0007669"/>
    <property type="project" value="UniProtKB-UniRule"/>
</dbReference>
<evidence type="ECO:0000256" key="4">
    <source>
        <dbReference type="SAM" id="MobiDB-lite"/>
    </source>
</evidence>
<keyword evidence="1 3" id="KW-0689">Ribosomal protein</keyword>
<dbReference type="InterPro" id="IPR023803">
    <property type="entry name" value="Ribosomal_bS16_dom_sf"/>
</dbReference>
<evidence type="ECO:0000313" key="5">
    <source>
        <dbReference type="EMBL" id="QSE98522.1"/>
    </source>
</evidence>
<comment type="similarity">
    <text evidence="3">Belongs to the bacterial ribosomal protein bS16 family.</text>
</comment>
<reference evidence="5" key="1">
    <citation type="submission" date="2021-02" db="EMBL/GenBank/DDBJ databases">
        <title>Fulvivirga sp. S481 isolated from sea water.</title>
        <authorList>
            <person name="Bae S.S."/>
            <person name="Baek K."/>
        </authorList>
    </citation>
    <scope>NUCLEOTIDE SEQUENCE</scope>
    <source>
        <strain evidence="5">S481</strain>
    </source>
</reference>
<dbReference type="AlphaFoldDB" id="A0A974WJX6"/>
<feature type="compositionally biased region" description="Acidic residues" evidence="4">
    <location>
        <begin position="164"/>
        <end position="175"/>
    </location>
</feature>
<keyword evidence="6" id="KW-1185">Reference proteome</keyword>
<evidence type="ECO:0000256" key="2">
    <source>
        <dbReference type="ARBA" id="ARBA00023274"/>
    </source>
</evidence>
<evidence type="ECO:0000256" key="3">
    <source>
        <dbReference type="HAMAP-Rule" id="MF_00385"/>
    </source>
</evidence>
<dbReference type="NCBIfam" id="NF011094">
    <property type="entry name" value="PRK14521.1"/>
    <property type="match status" value="1"/>
</dbReference>
<dbReference type="Pfam" id="PF00886">
    <property type="entry name" value="Ribosomal_S16"/>
    <property type="match status" value="1"/>
</dbReference>
<proteinExistence type="inferred from homology"/>
<dbReference type="HAMAP" id="MF_00385">
    <property type="entry name" value="Ribosomal_bS16"/>
    <property type="match status" value="1"/>
</dbReference>
<evidence type="ECO:0000256" key="1">
    <source>
        <dbReference type="ARBA" id="ARBA00022980"/>
    </source>
</evidence>
<dbReference type="SUPFAM" id="SSF54565">
    <property type="entry name" value="Ribosomal protein S16"/>
    <property type="match status" value="1"/>
</dbReference>
<dbReference type="RefSeq" id="WP_205723036.1">
    <property type="nucleotide sequence ID" value="NZ_CP070608.1"/>
</dbReference>
<evidence type="ECO:0000313" key="6">
    <source>
        <dbReference type="Proteomes" id="UP000662783"/>
    </source>
</evidence>
<dbReference type="InterPro" id="IPR020592">
    <property type="entry name" value="Ribosomal_bS16_CS"/>
</dbReference>
<dbReference type="GO" id="GO:0003735">
    <property type="term" value="F:structural constituent of ribosome"/>
    <property type="evidence" value="ECO:0007669"/>
    <property type="project" value="InterPro"/>
</dbReference>
<dbReference type="GO" id="GO:0015935">
    <property type="term" value="C:small ribosomal subunit"/>
    <property type="evidence" value="ECO:0007669"/>
    <property type="project" value="TreeGrafter"/>
</dbReference>
<protein>
    <recommendedName>
        <fullName evidence="3">Small ribosomal subunit protein bS16</fullName>
    </recommendedName>
</protein>
<dbReference type="InterPro" id="IPR000307">
    <property type="entry name" value="Ribosomal_bS16"/>
</dbReference>
<sequence length="212" mass="23287">MAVKIRLARRGRKKQAMYDVVVADARSPRDGKFIEKIGRYNPNTDPAFIELDEEKAFDWVMKGAQPTDTVRAMLSYRGLMLKKHLQIGVNKGAITQEEADKKFDAWLAEKDSKIQAKREKIAKDTDSKAKARLEAEAKVKEARAEALKKKAEDAVAAEAPAAEAEGEEAVAEATEETPAAAATEAPKAEATEAPAEEAKKEESASEEEKKED</sequence>
<dbReference type="NCBIfam" id="TIGR00002">
    <property type="entry name" value="S16"/>
    <property type="match status" value="1"/>
</dbReference>
<feature type="region of interest" description="Disordered" evidence="4">
    <location>
        <begin position="139"/>
        <end position="212"/>
    </location>
</feature>
<accession>A0A974WJX6</accession>
<dbReference type="EMBL" id="CP070608">
    <property type="protein sequence ID" value="QSE98522.1"/>
    <property type="molecule type" value="Genomic_DNA"/>
</dbReference>
<dbReference type="PANTHER" id="PTHR12919">
    <property type="entry name" value="30S RIBOSOMAL PROTEIN S16"/>
    <property type="match status" value="1"/>
</dbReference>
<dbReference type="Proteomes" id="UP000662783">
    <property type="component" value="Chromosome"/>
</dbReference>
<organism evidence="5 6">
    <name type="scientific">Fulvivirga lutea</name>
    <dbReference type="NCBI Taxonomy" id="2810512"/>
    <lineage>
        <taxon>Bacteria</taxon>
        <taxon>Pseudomonadati</taxon>
        <taxon>Bacteroidota</taxon>
        <taxon>Cytophagia</taxon>
        <taxon>Cytophagales</taxon>
        <taxon>Fulvivirgaceae</taxon>
        <taxon>Fulvivirga</taxon>
    </lineage>
</organism>
<gene>
    <name evidence="3" type="primary">rpsP</name>
    <name evidence="5" type="ORF">JR347_05425</name>
</gene>
<feature type="compositionally biased region" description="Basic and acidic residues" evidence="4">
    <location>
        <begin position="186"/>
        <end position="212"/>
    </location>
</feature>
<name>A0A974WJX6_9BACT</name>
<dbReference type="PANTHER" id="PTHR12919:SF20">
    <property type="entry name" value="SMALL RIBOSOMAL SUBUNIT PROTEIN BS16M"/>
    <property type="match status" value="1"/>
</dbReference>
<dbReference type="PROSITE" id="PS00732">
    <property type="entry name" value="RIBOSOMAL_S16"/>
    <property type="match status" value="1"/>
</dbReference>
<dbReference type="GO" id="GO:0005737">
    <property type="term" value="C:cytoplasm"/>
    <property type="evidence" value="ECO:0007669"/>
    <property type="project" value="UniProtKB-ARBA"/>
</dbReference>
<feature type="compositionally biased region" description="Low complexity" evidence="4">
    <location>
        <begin position="176"/>
        <end position="185"/>
    </location>
</feature>
<dbReference type="Gene3D" id="3.30.1320.10">
    <property type="match status" value="1"/>
</dbReference>